<gene>
    <name evidence="2" type="ORF">QE380_002698</name>
</gene>
<evidence type="ECO:0000259" key="1">
    <source>
        <dbReference type="Pfam" id="PF10137"/>
    </source>
</evidence>
<protein>
    <submittedName>
        <fullName evidence="2">Nucleotide-binding protein</fullName>
    </submittedName>
</protein>
<name>A0ABU0UYY0_ACIBI</name>
<dbReference type="RefSeq" id="WP_307004266.1">
    <property type="nucleotide sequence ID" value="NZ_JAUTBK010000002.1"/>
</dbReference>
<dbReference type="InterPro" id="IPR014571">
    <property type="entry name" value="UCP032620"/>
</dbReference>
<accession>A0ABU0UYY0</accession>
<dbReference type="InterPro" id="IPR019302">
    <property type="entry name" value="CAP12/PCTIR_TIR_dom"/>
</dbReference>
<dbReference type="Pfam" id="PF10137">
    <property type="entry name" value="CAP12-PCTIR_TIR"/>
    <property type="match status" value="1"/>
</dbReference>
<dbReference type="EMBL" id="JAUTBK010000002">
    <property type="protein sequence ID" value="MDQ1209775.1"/>
    <property type="molecule type" value="Genomic_DNA"/>
</dbReference>
<dbReference type="Proteomes" id="UP001233360">
    <property type="component" value="Unassembled WGS sequence"/>
</dbReference>
<comment type="caution">
    <text evidence="2">The sequence shown here is derived from an EMBL/GenBank/DDBJ whole genome shotgun (WGS) entry which is preliminary data.</text>
</comment>
<evidence type="ECO:0000313" key="2">
    <source>
        <dbReference type="EMBL" id="MDQ1209775.1"/>
    </source>
</evidence>
<evidence type="ECO:0000313" key="3">
    <source>
        <dbReference type="Proteomes" id="UP001233360"/>
    </source>
</evidence>
<reference evidence="2 3" key="1">
    <citation type="submission" date="2023-07" db="EMBL/GenBank/DDBJ databases">
        <title>Functional and genomic diversity of the sorghum phyllosphere microbiome.</title>
        <authorList>
            <person name="Shade A."/>
        </authorList>
    </citation>
    <scope>NUCLEOTIDE SEQUENCE [LARGE SCALE GENOMIC DNA]</scope>
    <source>
        <strain evidence="2 3">SORGH_AS_0887</strain>
    </source>
</reference>
<proteinExistence type="predicted"/>
<keyword evidence="3" id="KW-1185">Reference proteome</keyword>
<feature type="domain" description="CD-NTase-associated protein 12/Pycsar effector protein TIR" evidence="1">
    <location>
        <begin position="126"/>
        <end position="240"/>
    </location>
</feature>
<sequence>MGKQELIDELLKFKKRLDDDVYQAYANKGSEFGGERFSAWERAMYNFLEKNLPSYKKKLYSKLNPPVLIGFSNQIQQFHHDEYNPSVSFIDSLILDIENNEIEEKSEQIENRKDKKEKSPRLLKKAFIVHGHDDATKLKTARFLEKLGFEAIILHEQANGGKTIIEKLEHFTDVGFGIVLYTPDDEGSVKDKKNYQPRARQNVVFEHGLLIGKLGRNKVFPLVTNHSLELPGDINGMVYLSDTNWELQLAKEIRELGYEIDMNKVV</sequence>
<dbReference type="PIRSF" id="PIRSF032620">
    <property type="entry name" value="UCP032620"/>
    <property type="match status" value="1"/>
</dbReference>
<organism evidence="2 3">
    <name type="scientific">Acinetobacter baylyi</name>
    <dbReference type="NCBI Taxonomy" id="202950"/>
    <lineage>
        <taxon>Bacteria</taxon>
        <taxon>Pseudomonadati</taxon>
        <taxon>Pseudomonadota</taxon>
        <taxon>Gammaproteobacteria</taxon>
        <taxon>Moraxellales</taxon>
        <taxon>Moraxellaceae</taxon>
        <taxon>Acinetobacter</taxon>
    </lineage>
</organism>